<organism evidence="1 2">
    <name type="scientific">Rickettsia bellii str. RML Mogi</name>
    <dbReference type="NCBI Taxonomy" id="1359194"/>
    <lineage>
        <taxon>Bacteria</taxon>
        <taxon>Pseudomonadati</taxon>
        <taxon>Pseudomonadota</taxon>
        <taxon>Alphaproteobacteria</taxon>
        <taxon>Rickettsiales</taxon>
        <taxon>Rickettsiaceae</taxon>
        <taxon>Rickettsieae</taxon>
        <taxon>Rickettsia</taxon>
        <taxon>belli group</taxon>
    </lineage>
</organism>
<protein>
    <submittedName>
        <fullName evidence="1">Uncharacterized protein</fullName>
    </submittedName>
</protein>
<reference evidence="1 2" key="1">
    <citation type="submission" date="2015-02" db="EMBL/GenBank/DDBJ databases">
        <title>Genome Sequencing of Rickettsiales.</title>
        <authorList>
            <person name="Daugherty S.C."/>
            <person name="Su Q."/>
            <person name="Abolude K."/>
            <person name="Beier-Sexton M."/>
            <person name="Carlyon J.A."/>
            <person name="Carter R."/>
            <person name="Day N.P."/>
            <person name="Dumler S.J."/>
            <person name="Dyachenko V."/>
            <person name="Godinez A."/>
            <person name="Kurtti T.J."/>
            <person name="Lichay M."/>
            <person name="Mullins K.E."/>
            <person name="Ott S."/>
            <person name="Pappas-Brown V."/>
            <person name="Paris D.H."/>
            <person name="Patel P."/>
            <person name="Richards A.L."/>
            <person name="Sadzewicz L."/>
            <person name="Sears K."/>
            <person name="Seidman D."/>
            <person name="Sengamalay N."/>
            <person name="Stenos J."/>
            <person name="Tallon L.J."/>
            <person name="Vincent G."/>
            <person name="Fraser C.M."/>
            <person name="Munderloh U."/>
            <person name="Dunning-Hotopp J.C."/>
        </authorList>
    </citation>
    <scope>NUCLEOTIDE SEQUENCE [LARGE SCALE GENOMIC DNA]</scope>
    <source>
        <strain evidence="1 2">RML Mogi</strain>
    </source>
</reference>
<name>A0A0F3QI96_RICBE</name>
<accession>A0A0F3QI96</accession>
<sequence length="31" mass="3358">MGTLNSTIKSTVEVIVLSIFILCANSFTEIL</sequence>
<proteinExistence type="predicted"/>
<comment type="caution">
    <text evidence="1">The sequence shown here is derived from an EMBL/GenBank/DDBJ whole genome shotgun (WGS) entry which is preliminary data.</text>
</comment>
<dbReference type="Proteomes" id="UP000033689">
    <property type="component" value="Unassembled WGS sequence"/>
</dbReference>
<evidence type="ECO:0000313" key="1">
    <source>
        <dbReference type="EMBL" id="KJV91871.1"/>
    </source>
</evidence>
<dbReference type="EMBL" id="LAOJ01000001">
    <property type="protein sequence ID" value="KJV91871.1"/>
    <property type="molecule type" value="Genomic_DNA"/>
</dbReference>
<gene>
    <name evidence="1" type="ORF">RBEMOGI_0483</name>
</gene>
<evidence type="ECO:0000313" key="2">
    <source>
        <dbReference type="Proteomes" id="UP000033689"/>
    </source>
</evidence>
<dbReference type="AlphaFoldDB" id="A0A0F3QI96"/>